<name>A0ABT6Y774_9BACT</name>
<keyword evidence="3" id="KW-1185">Reference proteome</keyword>
<evidence type="ECO:0000313" key="3">
    <source>
        <dbReference type="Proteomes" id="UP001236507"/>
    </source>
</evidence>
<sequence>MKKLIFCLLFGFIPMLGFSQTLSQDTLSPPSVVVIIETNYVCDSADFQPQAPQNAKKSKPQKLPVKKKKFMKRGDFWSNVLDLTKIIVPALVTVLAATSAK</sequence>
<evidence type="ECO:0000256" key="1">
    <source>
        <dbReference type="SAM" id="SignalP"/>
    </source>
</evidence>
<organism evidence="2 3">
    <name type="scientific">Flectobacillus roseus</name>
    <dbReference type="NCBI Taxonomy" id="502259"/>
    <lineage>
        <taxon>Bacteria</taxon>
        <taxon>Pseudomonadati</taxon>
        <taxon>Bacteroidota</taxon>
        <taxon>Cytophagia</taxon>
        <taxon>Cytophagales</taxon>
        <taxon>Flectobacillaceae</taxon>
        <taxon>Flectobacillus</taxon>
    </lineage>
</organism>
<feature type="signal peptide" evidence="1">
    <location>
        <begin position="1"/>
        <end position="23"/>
    </location>
</feature>
<accession>A0ABT6Y774</accession>
<proteinExistence type="predicted"/>
<comment type="caution">
    <text evidence="2">The sequence shown here is derived from an EMBL/GenBank/DDBJ whole genome shotgun (WGS) entry which is preliminary data.</text>
</comment>
<gene>
    <name evidence="2" type="ORF">QM524_07125</name>
</gene>
<dbReference type="Proteomes" id="UP001236507">
    <property type="component" value="Unassembled WGS sequence"/>
</dbReference>
<protein>
    <submittedName>
        <fullName evidence="2">Uncharacterized protein</fullName>
    </submittedName>
</protein>
<feature type="chain" id="PRO_5047217025" evidence="1">
    <location>
        <begin position="24"/>
        <end position="101"/>
    </location>
</feature>
<dbReference type="RefSeq" id="WP_283344047.1">
    <property type="nucleotide sequence ID" value="NZ_JASHIF010000005.1"/>
</dbReference>
<keyword evidence="1" id="KW-0732">Signal</keyword>
<evidence type="ECO:0000313" key="2">
    <source>
        <dbReference type="EMBL" id="MDI9858973.1"/>
    </source>
</evidence>
<dbReference type="EMBL" id="JASHIF010000005">
    <property type="protein sequence ID" value="MDI9858973.1"/>
    <property type="molecule type" value="Genomic_DNA"/>
</dbReference>
<reference evidence="2 3" key="1">
    <citation type="submission" date="2023-05" db="EMBL/GenBank/DDBJ databases">
        <title>Novel species of genus Flectobacillus isolated from stream in China.</title>
        <authorList>
            <person name="Lu H."/>
        </authorList>
    </citation>
    <scope>NUCLEOTIDE SEQUENCE [LARGE SCALE GENOMIC DNA]</scope>
    <source>
        <strain evidence="2 3">KCTC 42575</strain>
    </source>
</reference>